<gene>
    <name evidence="2" type="ORF">LK07_28400</name>
</gene>
<organism evidence="2 3">
    <name type="scientific">Streptomyces pluripotens</name>
    <dbReference type="NCBI Taxonomy" id="1355015"/>
    <lineage>
        <taxon>Bacteria</taxon>
        <taxon>Bacillati</taxon>
        <taxon>Actinomycetota</taxon>
        <taxon>Actinomycetes</taxon>
        <taxon>Kitasatosporales</taxon>
        <taxon>Streptomycetaceae</taxon>
        <taxon>Streptomyces</taxon>
    </lineage>
</organism>
<dbReference type="NCBIfam" id="TIGR04222">
    <property type="entry name" value="near_uncomplex"/>
    <property type="match status" value="1"/>
</dbReference>
<evidence type="ECO:0000313" key="3">
    <source>
        <dbReference type="Proteomes" id="UP000031501"/>
    </source>
</evidence>
<feature type="compositionally biased region" description="Gly residues" evidence="1">
    <location>
        <begin position="179"/>
        <end position="188"/>
    </location>
</feature>
<proteinExistence type="predicted"/>
<feature type="region of interest" description="Disordered" evidence="1">
    <location>
        <begin position="157"/>
        <end position="188"/>
    </location>
</feature>
<sequence>MESTTSLPADPHAIALLRGGARAAVTVAVLGLHLRGAVEAGRGTLRTSGPVPRESAPTLARAVHATLHRPAGLRQLLDRRGVRDALAGLRGELGTAGLLRTVLPGPTFRARRALKDLRGGHPLPAHRYGLSVEDKLLLVALHGDKALSALAPRFTREAGLTDQGPAGPELRRPPRDGGDGSAGGSGPV</sequence>
<protein>
    <submittedName>
        <fullName evidence="2">TIGR04222 domain-containing membrane protein</fullName>
    </submittedName>
</protein>
<dbReference type="OrthoDB" id="4318370at2"/>
<keyword evidence="3" id="KW-1185">Reference proteome</keyword>
<accession>A0A221P9I9</accession>
<reference evidence="2 3" key="1">
    <citation type="submission" date="2017-07" db="EMBL/GenBank/DDBJ databases">
        <title>Genome sequence of Streptomyces pluripotens MUSC 137T.</title>
        <authorList>
            <person name="Ser H.-L."/>
            <person name="Lee L.-H."/>
        </authorList>
    </citation>
    <scope>NUCLEOTIDE SEQUENCE [LARGE SCALE GENOMIC DNA]</scope>
    <source>
        <strain evidence="2 3">MUSC 137</strain>
    </source>
</reference>
<feature type="compositionally biased region" description="Basic and acidic residues" evidence="1">
    <location>
        <begin position="169"/>
        <end position="178"/>
    </location>
</feature>
<dbReference type="RefSeq" id="WP_043407874.1">
    <property type="nucleotide sequence ID" value="NZ_CP021080.1"/>
</dbReference>
<dbReference type="Proteomes" id="UP000031501">
    <property type="component" value="Chromosome"/>
</dbReference>
<name>A0A221P9I9_9ACTN</name>
<dbReference type="KEGG" id="splu:LK06_027230"/>
<evidence type="ECO:0000313" key="2">
    <source>
        <dbReference type="EMBL" id="ASN28746.1"/>
    </source>
</evidence>
<dbReference type="EMBL" id="CP022433">
    <property type="protein sequence ID" value="ASN28746.1"/>
    <property type="molecule type" value="Genomic_DNA"/>
</dbReference>
<dbReference type="InterPro" id="IPR026467">
    <property type="entry name" value="Ser/Gly_Cys_C_dom"/>
</dbReference>
<evidence type="ECO:0000256" key="1">
    <source>
        <dbReference type="SAM" id="MobiDB-lite"/>
    </source>
</evidence>
<dbReference type="AlphaFoldDB" id="A0A221P9I9"/>